<accession>A0A545TRY9</accession>
<reference evidence="2 3" key="1">
    <citation type="submission" date="2019-07" db="EMBL/GenBank/DDBJ databases">
        <title>Draft genome for Aliikangiella sp. M105.</title>
        <authorList>
            <person name="Wang G."/>
        </authorList>
    </citation>
    <scope>NUCLEOTIDE SEQUENCE [LARGE SCALE GENOMIC DNA]</scope>
    <source>
        <strain evidence="2 3">M105</strain>
    </source>
</reference>
<feature type="signal peptide" evidence="1">
    <location>
        <begin position="1"/>
        <end position="20"/>
    </location>
</feature>
<comment type="caution">
    <text evidence="2">The sequence shown here is derived from an EMBL/GenBank/DDBJ whole genome shotgun (WGS) entry which is preliminary data.</text>
</comment>
<evidence type="ECO:0000256" key="1">
    <source>
        <dbReference type="SAM" id="SignalP"/>
    </source>
</evidence>
<feature type="chain" id="PRO_5022129292" description="DUF1570 domain-containing protein" evidence="1">
    <location>
        <begin position="21"/>
        <end position="303"/>
    </location>
</feature>
<dbReference type="RefSeq" id="WP_168204334.1">
    <property type="nucleotide sequence ID" value="NZ_ML660175.1"/>
</dbReference>
<keyword evidence="1" id="KW-0732">Signal</keyword>
<proteinExistence type="predicted"/>
<keyword evidence="3" id="KW-1185">Reference proteome</keyword>
<evidence type="ECO:0000313" key="2">
    <source>
        <dbReference type="EMBL" id="TQV79997.1"/>
    </source>
</evidence>
<evidence type="ECO:0000313" key="3">
    <source>
        <dbReference type="Proteomes" id="UP000315439"/>
    </source>
</evidence>
<protein>
    <recommendedName>
        <fullName evidence="4">DUF1570 domain-containing protein</fullName>
    </recommendedName>
</protein>
<name>A0A545TRY9_9GAMM</name>
<evidence type="ECO:0008006" key="4">
    <source>
        <dbReference type="Google" id="ProtNLM"/>
    </source>
</evidence>
<dbReference type="EMBL" id="VIKS01000019">
    <property type="protein sequence ID" value="TQV79997.1"/>
    <property type="molecule type" value="Genomic_DNA"/>
</dbReference>
<dbReference type="AlphaFoldDB" id="A0A545TRY9"/>
<gene>
    <name evidence="2" type="ORF">FLL46_26680</name>
</gene>
<organism evidence="2 3">
    <name type="scientific">Aliikangiella coralliicola</name>
    <dbReference type="NCBI Taxonomy" id="2592383"/>
    <lineage>
        <taxon>Bacteria</taxon>
        <taxon>Pseudomonadati</taxon>
        <taxon>Pseudomonadota</taxon>
        <taxon>Gammaproteobacteria</taxon>
        <taxon>Oceanospirillales</taxon>
        <taxon>Pleioneaceae</taxon>
        <taxon>Aliikangiella</taxon>
    </lineage>
</organism>
<dbReference type="Proteomes" id="UP000315439">
    <property type="component" value="Unassembled WGS sequence"/>
</dbReference>
<sequence>MKSTKLLLAVLVLMSFSAKSEENLITLKYGVDKSGYVTEDWVDFDSNIEVLTKDKVSKNAKKLTVEEIEWASLISSRLSLWETQLEKIAVPYATTEIPRKVSIVVGNRGNRDAFTHTTKFPSKIFFNLSVLVRAYGSGKAVKNQNRIDRIFAHEFTHLLQHAWSKQNPYQLTNHFERALNASFKEGFGHFRSISNKWKDENGHITEHAEKTLKSLEIVFVERMISLINASDDEANVLMKGLSTGPFNKKWGALTVALWLTKEAKGDDKKLIKWVDLGPEGIILLANNHLSRELKVRFNKALNL</sequence>